<gene>
    <name evidence="1" type="ORF">CPHO_11395</name>
</gene>
<organism evidence="1 2">
    <name type="scientific">Corynebacterium phocae</name>
    <dbReference type="NCBI Taxonomy" id="161895"/>
    <lineage>
        <taxon>Bacteria</taxon>
        <taxon>Bacillati</taxon>
        <taxon>Actinomycetota</taxon>
        <taxon>Actinomycetes</taxon>
        <taxon>Mycobacteriales</taxon>
        <taxon>Corynebacteriaceae</taxon>
        <taxon>Corynebacterium</taxon>
    </lineage>
</organism>
<accession>A0A1L7D5K2</accession>
<reference evidence="1 2" key="1">
    <citation type="submission" date="2014-08" db="EMBL/GenBank/DDBJ databases">
        <title>Complete genome sequence of Corynebacterium phocae M408/89/1(T)(=DSM 44612(T)), isolated from the common seal (Phoca vitulina).</title>
        <authorList>
            <person name="Ruckert C."/>
            <person name="Albersmeier A."/>
            <person name="Winkler A."/>
            <person name="Kalinowski J."/>
        </authorList>
    </citation>
    <scope>NUCLEOTIDE SEQUENCE [LARGE SCALE GENOMIC DNA]</scope>
    <source>
        <strain evidence="1 2">M408/89/1</strain>
    </source>
</reference>
<evidence type="ECO:0000313" key="2">
    <source>
        <dbReference type="Proteomes" id="UP000185491"/>
    </source>
</evidence>
<name>A0A1L7D5K2_9CORY</name>
<dbReference type="AlphaFoldDB" id="A0A1L7D5K2"/>
<sequence length="146" mass="16134">MKPLALELVSALQLGNAIWFQRDPPFPSQVPHIFIIVGKMNDSFLCVHATSQIERSEQRIRGLCHTKDDPSKTYVVAGPEDSCLLSKTSLIDGNQVWALKAEELVEGYIKPAAGVAEPELLQRITGAIRKSDRHSPRVKKAVGSQF</sequence>
<proteinExistence type="predicted"/>
<dbReference type="KEGG" id="cpho:CPHO_11395"/>
<dbReference type="Proteomes" id="UP000185491">
    <property type="component" value="Chromosome"/>
</dbReference>
<dbReference type="RefSeq" id="WP_075735926.1">
    <property type="nucleotide sequence ID" value="NZ_VXKJ01000048.1"/>
</dbReference>
<protein>
    <submittedName>
        <fullName evidence="1">Uncharacterized protein</fullName>
    </submittedName>
</protein>
<evidence type="ECO:0000313" key="1">
    <source>
        <dbReference type="EMBL" id="APT93390.1"/>
    </source>
</evidence>
<keyword evidence="2" id="KW-1185">Reference proteome</keyword>
<dbReference type="EMBL" id="CP009249">
    <property type="protein sequence ID" value="APT93390.1"/>
    <property type="molecule type" value="Genomic_DNA"/>
</dbReference>